<evidence type="ECO:0000313" key="2">
    <source>
        <dbReference type="Proteomes" id="UP000287766"/>
    </source>
</evidence>
<dbReference type="AlphaFoldDB" id="A0A7Z6ZV25"/>
<comment type="caution">
    <text evidence="1">The sequence shown here is derived from an EMBL/GenBank/DDBJ whole genome shotgun (WGS) entry which is preliminary data.</text>
</comment>
<protein>
    <recommendedName>
        <fullName evidence="3">Cytochrome oxidase</fullName>
    </recommendedName>
</protein>
<dbReference type="RefSeq" id="WP_169930636.1">
    <property type="nucleotide sequence ID" value="NZ_PIPR01000001.1"/>
</dbReference>
<reference evidence="2" key="1">
    <citation type="journal article" date="2018" name="Front. Microbiol.">
        <title>Genome-Based Analysis Reveals the Taxonomy and Diversity of the Family Idiomarinaceae.</title>
        <authorList>
            <person name="Liu Y."/>
            <person name="Lai Q."/>
            <person name="Shao Z."/>
        </authorList>
    </citation>
    <scope>NUCLEOTIDE SEQUENCE [LARGE SCALE GENOMIC DNA]</scope>
    <source>
        <strain evidence="2">KYW314</strain>
    </source>
</reference>
<gene>
    <name evidence="1" type="ORF">CWE22_07100</name>
</gene>
<dbReference type="Proteomes" id="UP000287766">
    <property type="component" value="Unassembled WGS sequence"/>
</dbReference>
<name>A0A7Z6ZV25_9GAMM</name>
<organism evidence="1 2">
    <name type="scientific">Pseudidiomarina aestuarii</name>
    <dbReference type="NCBI Taxonomy" id="624146"/>
    <lineage>
        <taxon>Bacteria</taxon>
        <taxon>Pseudomonadati</taxon>
        <taxon>Pseudomonadota</taxon>
        <taxon>Gammaproteobacteria</taxon>
        <taxon>Alteromonadales</taxon>
        <taxon>Idiomarinaceae</taxon>
        <taxon>Pseudidiomarina</taxon>
    </lineage>
</organism>
<accession>A0A7Z6ZV25</accession>
<keyword evidence="2" id="KW-1185">Reference proteome</keyword>
<proteinExistence type="predicted"/>
<dbReference type="EMBL" id="PIPR01000001">
    <property type="protein sequence ID" value="RUO41908.1"/>
    <property type="molecule type" value="Genomic_DNA"/>
</dbReference>
<evidence type="ECO:0008006" key="3">
    <source>
        <dbReference type="Google" id="ProtNLM"/>
    </source>
</evidence>
<sequence length="180" mass="19571">MTSVKKSRATFVGVVIAFLIPVLGAYLVLQGNWYQGAATNKGTMLVPPFELGALNSELPEGWRIVLRDNGQCAEACIQGLYAINQLDVALGKETDRVTPVFISAEPTTVDLNQMPIVQNIVSPAILAAMATLPEEQLFIVDPLGNAMLYYPTHADEEAMRLEAKNLLSDLRTLLKLSKIG</sequence>
<evidence type="ECO:0000313" key="1">
    <source>
        <dbReference type="EMBL" id="RUO41908.1"/>
    </source>
</evidence>